<comment type="subunit">
    <text evidence="13">Interacts with the Sec translocase complex via SecD. Specifically interacts with transmembrane segments of nascent integral membrane proteins during membrane integration.</text>
</comment>
<evidence type="ECO:0000256" key="5">
    <source>
        <dbReference type="ARBA" id="ARBA00022475"/>
    </source>
</evidence>
<comment type="subcellular location">
    <subcellularLocation>
        <location evidence="1">Cell inner membrane</location>
        <topology evidence="1">Multi-pass membrane protein</topology>
    </subcellularLocation>
    <subcellularLocation>
        <location evidence="13">Cell membrane</location>
        <topology evidence="13">Multi-pass membrane protein</topology>
    </subcellularLocation>
</comment>
<feature type="transmembrane region" description="Helical" evidence="13">
    <location>
        <begin position="728"/>
        <end position="745"/>
    </location>
</feature>
<dbReference type="InterPro" id="IPR001708">
    <property type="entry name" value="YidC/ALB3/OXA1/COX18"/>
</dbReference>
<dbReference type="CDD" id="cd20070">
    <property type="entry name" value="5TM_YidC_Alb3"/>
    <property type="match status" value="1"/>
</dbReference>
<dbReference type="RefSeq" id="WP_098039117.1">
    <property type="nucleotide sequence ID" value="NZ_CWGJ01000026.1"/>
</dbReference>
<keyword evidence="8 13" id="KW-1133">Transmembrane helix</keyword>
<feature type="domain" description="Membrane insertase YidC/Oxa/ALB C-terminal" evidence="14">
    <location>
        <begin position="603"/>
        <end position="805"/>
    </location>
</feature>
<reference evidence="16" key="1">
    <citation type="submission" date="2015-06" db="EMBL/GenBank/DDBJ databases">
        <authorList>
            <person name="Bertelli C."/>
        </authorList>
    </citation>
    <scope>NUCLEOTIDE SEQUENCE [LARGE SCALE GENOMIC DNA]</scope>
    <source>
        <strain evidence="16">CRIB-30</strain>
    </source>
</reference>
<evidence type="ECO:0000256" key="8">
    <source>
        <dbReference type="ARBA" id="ARBA00022989"/>
    </source>
</evidence>
<dbReference type="GO" id="GO:0051205">
    <property type="term" value="P:protein insertion into membrane"/>
    <property type="evidence" value="ECO:0007669"/>
    <property type="project" value="TreeGrafter"/>
</dbReference>
<dbReference type="InterPro" id="IPR047196">
    <property type="entry name" value="YidC_ALB_C"/>
</dbReference>
<evidence type="ECO:0000256" key="1">
    <source>
        <dbReference type="ARBA" id="ARBA00004429"/>
    </source>
</evidence>
<evidence type="ECO:0000256" key="11">
    <source>
        <dbReference type="ARBA" id="ARBA00033245"/>
    </source>
</evidence>
<dbReference type="Proteomes" id="UP000220251">
    <property type="component" value="Unassembled WGS sequence"/>
</dbReference>
<evidence type="ECO:0000313" key="15">
    <source>
        <dbReference type="EMBL" id="CRX39253.1"/>
    </source>
</evidence>
<evidence type="ECO:0000256" key="7">
    <source>
        <dbReference type="ARBA" id="ARBA00022927"/>
    </source>
</evidence>
<keyword evidence="6 13" id="KW-0812">Transmembrane</keyword>
<evidence type="ECO:0000259" key="14">
    <source>
        <dbReference type="Pfam" id="PF02096"/>
    </source>
</evidence>
<evidence type="ECO:0000256" key="10">
    <source>
        <dbReference type="ARBA" id="ARBA00023186"/>
    </source>
</evidence>
<dbReference type="PRINTS" id="PR01900">
    <property type="entry name" value="YIDCPROTEIN"/>
</dbReference>
<proteinExistence type="inferred from homology"/>
<comment type="caution">
    <text evidence="13">Lacks conserved residue(s) required for the propagation of feature annotation.</text>
</comment>
<keyword evidence="5 13" id="KW-1003">Cell membrane</keyword>
<dbReference type="GO" id="GO:0005886">
    <property type="term" value="C:plasma membrane"/>
    <property type="evidence" value="ECO:0007669"/>
    <property type="project" value="UniProtKB-SubCell"/>
</dbReference>
<evidence type="ECO:0000256" key="6">
    <source>
        <dbReference type="ARBA" id="ARBA00022692"/>
    </source>
</evidence>
<comment type="function">
    <text evidence="13">Required for the insertion and/or proper folding and/or complex formation of integral membrane proteins into the membrane. Involved in integration of membrane proteins that insert both dependently and independently of the Sec translocase complex, as well as at least some lipoproteins. Aids folding of multispanning membrane proteins.</text>
</comment>
<protein>
    <recommendedName>
        <fullName evidence="3 13">Membrane protein insertase YidC</fullName>
    </recommendedName>
    <alternativeName>
        <fullName evidence="12 13">Foldase YidC</fullName>
    </alternativeName>
    <alternativeName>
        <fullName evidence="11 13">Membrane integrase YidC</fullName>
    </alternativeName>
    <alternativeName>
        <fullName evidence="13">Membrane protein YidC</fullName>
    </alternativeName>
</protein>
<dbReference type="AlphaFoldDB" id="A0A0H5DSH7"/>
<dbReference type="InterPro" id="IPR019998">
    <property type="entry name" value="Membr_insert_YidC"/>
</dbReference>
<dbReference type="InterPro" id="IPR028055">
    <property type="entry name" value="YidC/Oxa/ALB_C"/>
</dbReference>
<evidence type="ECO:0000256" key="12">
    <source>
        <dbReference type="ARBA" id="ARBA00033342"/>
    </source>
</evidence>
<accession>A0A0H5DSH7</accession>
<evidence type="ECO:0000256" key="9">
    <source>
        <dbReference type="ARBA" id="ARBA00023136"/>
    </source>
</evidence>
<dbReference type="OrthoDB" id="9780552at2"/>
<dbReference type="EMBL" id="CWGJ01000026">
    <property type="protein sequence ID" value="CRX39253.1"/>
    <property type="molecule type" value="Genomic_DNA"/>
</dbReference>
<keyword evidence="16" id="KW-1185">Reference proteome</keyword>
<dbReference type="InterPro" id="IPR038221">
    <property type="entry name" value="YidC_periplasmic_sf"/>
</dbReference>
<dbReference type="Gene3D" id="2.70.98.90">
    <property type="match status" value="1"/>
</dbReference>
<dbReference type="NCBIfam" id="TIGR03592">
    <property type="entry name" value="yidC_oxa1_cterm"/>
    <property type="match status" value="1"/>
</dbReference>
<keyword evidence="4 13" id="KW-0813">Transport</keyword>
<dbReference type="PANTHER" id="PTHR12428">
    <property type="entry name" value="OXA1"/>
    <property type="match status" value="1"/>
</dbReference>
<feature type="transmembrane region" description="Helical" evidence="13">
    <location>
        <begin position="765"/>
        <end position="790"/>
    </location>
</feature>
<dbReference type="Pfam" id="PF02096">
    <property type="entry name" value="60KD_IMP"/>
    <property type="match status" value="1"/>
</dbReference>
<keyword evidence="10 13" id="KW-0143">Chaperone</keyword>
<dbReference type="HAMAP" id="MF_01810">
    <property type="entry name" value="YidC_type1"/>
    <property type="match status" value="1"/>
</dbReference>
<dbReference type="GO" id="GO:0032977">
    <property type="term" value="F:membrane insertase activity"/>
    <property type="evidence" value="ECO:0007669"/>
    <property type="project" value="InterPro"/>
</dbReference>
<keyword evidence="7 13" id="KW-0653">Protein transport</keyword>
<gene>
    <name evidence="15" type="primary">oxaA</name>
    <name evidence="13" type="synonym">yidC</name>
    <name evidence="15" type="ORF">ELAC_1929</name>
</gene>
<evidence type="ECO:0000256" key="4">
    <source>
        <dbReference type="ARBA" id="ARBA00022448"/>
    </source>
</evidence>
<dbReference type="NCBIfam" id="NF002168">
    <property type="entry name" value="PRK01001.1"/>
    <property type="match status" value="1"/>
</dbReference>
<dbReference type="PANTHER" id="PTHR12428:SF65">
    <property type="entry name" value="CYTOCHROME C OXIDASE ASSEMBLY PROTEIN COX18, MITOCHONDRIAL"/>
    <property type="match status" value="1"/>
</dbReference>
<name>A0A0H5DSH7_9BACT</name>
<evidence type="ECO:0000256" key="3">
    <source>
        <dbReference type="ARBA" id="ARBA00015325"/>
    </source>
</evidence>
<organism evidence="15 16">
    <name type="scientific">Estrella lausannensis</name>
    <dbReference type="NCBI Taxonomy" id="483423"/>
    <lineage>
        <taxon>Bacteria</taxon>
        <taxon>Pseudomonadati</taxon>
        <taxon>Chlamydiota</taxon>
        <taxon>Chlamydiia</taxon>
        <taxon>Parachlamydiales</taxon>
        <taxon>Candidatus Criblamydiaceae</taxon>
        <taxon>Estrella</taxon>
    </lineage>
</organism>
<evidence type="ECO:0000256" key="13">
    <source>
        <dbReference type="HAMAP-Rule" id="MF_01810"/>
    </source>
</evidence>
<evidence type="ECO:0000313" key="16">
    <source>
        <dbReference type="Proteomes" id="UP000220251"/>
    </source>
</evidence>
<comment type="similarity">
    <text evidence="2 13">Belongs to the OXA1/ALB3/YidC family. Type 1 subfamily.</text>
</comment>
<dbReference type="GO" id="GO:0015031">
    <property type="term" value="P:protein transport"/>
    <property type="evidence" value="ECO:0007669"/>
    <property type="project" value="UniProtKB-KW"/>
</dbReference>
<evidence type="ECO:0000256" key="2">
    <source>
        <dbReference type="ARBA" id="ARBA00010527"/>
    </source>
</evidence>
<keyword evidence="9 13" id="KW-0472">Membrane</keyword>
<feature type="transmembrane region" description="Helical" evidence="13">
    <location>
        <begin position="603"/>
        <end position="621"/>
    </location>
</feature>
<sequence length="821" mass="92655">MDKRTLIFAVSLSLTLFVVNMFFDWQGQEQREAWLQQQKAIKTKTIEKLKTDIAASKKAMPALPIVDLHYVTQEGTEKLTALEEGSNVIFLKPEGFEAKDIYTEKDGVKTHYSPLFVPEKVSHPTVFSKKPSSPLKVAEYNEFGHYDLVLLIPDKEGSGFAIYNAEMNDGSFSVPLQKLDTLSKETEGDEYTPKFKEGPGIVLAKTDNRLLPLAYFRGTNQPLDFFEDAEEFAKDVVKERNVESTGSAVQSFYTLENETVQLVISTIGGAATEINLPFQSETNTRSVVMPIEFDRDILKDHTANARFPLKPAYSYKDGKAVLEEGQTGGYYPLLRRDLIQKGRKIHQIAHKYYAFNLVSEYPEIAELPYTVKHYDGETLVLESKQDRRKITKTFALAKKDAPYCFTLKIDVQGDARGLWLTSGVPEAELVSGSPAPSLQYRLTKAGKPEVNQIDLPKDAINISTVAPDWVSNSNAFFGIILDPLKSNESGFKALYVSGKDAPSRLTLIGEDWERFKSADLPGYMTLLPLNQQGGSMEFRFFTGPYSTPVLKEVDAAFSDPTTGYNPDYLACQTFHGWFAFISEPFAKFLFFLMNAFHSFTGSWAISIVLLTVALRIMLYPLNAWSTKSMLKMQQIAPKVQEIQQKYKNDQKKAQIEIMELYKESGANPFSGCLPLLVQMPFLIGMFDLLKSSFQLRGASFIPGWIDNLTSPDVLFSWSFPIPLIGNEFHLLPVILGAIMLIQPMVTSNLPKDKKLWTEQQRQQKAMGTMMAVLFTWMFYNFPSGLNIYWISSMLLGMAQQIWTQKTMKPVAFVENAPKKKK</sequence>